<dbReference type="EMBL" id="JAVDYF010000001">
    <property type="protein sequence ID" value="MDR7355853.1"/>
    <property type="molecule type" value="Genomic_DNA"/>
</dbReference>
<dbReference type="PROSITE" id="PS00092">
    <property type="entry name" value="N6_MTASE"/>
    <property type="match status" value="1"/>
</dbReference>
<protein>
    <submittedName>
        <fullName evidence="4">Methylase of polypeptide subunit release factors</fullName>
    </submittedName>
</protein>
<feature type="domain" description="DUF7782" evidence="3">
    <location>
        <begin position="401"/>
        <end position="519"/>
    </location>
</feature>
<dbReference type="Gene3D" id="3.40.50.150">
    <property type="entry name" value="Vaccinia Virus protein VP39"/>
    <property type="match status" value="1"/>
</dbReference>
<name>A0ABU2BB79_9CORY</name>
<feature type="domain" description="DUF7059" evidence="2">
    <location>
        <begin position="27"/>
        <end position="103"/>
    </location>
</feature>
<dbReference type="Pfam" id="PF23186">
    <property type="entry name" value="DUF7059"/>
    <property type="match status" value="1"/>
</dbReference>
<keyword evidence="4" id="KW-0489">Methyltransferase</keyword>
<feature type="domain" description="Methyltransferase small" evidence="1">
    <location>
        <begin position="161"/>
        <end position="254"/>
    </location>
</feature>
<dbReference type="InterPro" id="IPR002052">
    <property type="entry name" value="DNA_methylase_N6_adenine_CS"/>
</dbReference>
<evidence type="ECO:0000259" key="2">
    <source>
        <dbReference type="Pfam" id="PF23186"/>
    </source>
</evidence>
<evidence type="ECO:0000259" key="1">
    <source>
        <dbReference type="Pfam" id="PF05175"/>
    </source>
</evidence>
<dbReference type="InterPro" id="IPR029063">
    <property type="entry name" value="SAM-dependent_MTases_sf"/>
</dbReference>
<evidence type="ECO:0000259" key="3">
    <source>
        <dbReference type="Pfam" id="PF25004"/>
    </source>
</evidence>
<evidence type="ECO:0000313" key="5">
    <source>
        <dbReference type="Proteomes" id="UP001183619"/>
    </source>
</evidence>
<sequence length="533" mass="57112">MSDSGFVPSRGVLGAVAGELKAKLLDCGFHVGGIQSFLGAEGYAALRRGEPGAVLWSVESRKHKPLAVLISAFLVHASVAREELERVLGEDLVSTLIDAGVLGSRSVFMKSPCEDKGLTALIDVQPHIIAGRNCFVFSDVDASQLVDYVPGSEHVLGVGAASLSLLATTPSTPVDTVLDLGVGSGVQVLGQLGVAGSICATDIHGRALDFASATLAGCSGSEIELLEGSWFEPVAGRSFDRIIANPPFVVGAGAVDLVYRDSGLNLDGATELVVGGACEHLALHGSAHLLGAWAHVRGQSWRERVASWLPDQGVCALILQRDVVSPETYVGTWLRDESIDPRSELGQRRTREWLEHFAREQVEAIGFGYIAIVRVDDNQASDVLLEEFSHATDSQLGEEIQEYFLRLEWLNQRSAEDIVNSCFMLRPTVAKEEVSVADRDAGMGFSVEVVRLVRMDGPRWSHEVDAGLVSIISGMHPQGLCLGEIVDLFALSRGLDPEVVREAVIGPVVDLVRHGLLLPADLMRASDDSDNEE</sequence>
<organism evidence="4 5">
    <name type="scientific">Corynebacterium felinum</name>
    <dbReference type="NCBI Taxonomy" id="131318"/>
    <lineage>
        <taxon>Bacteria</taxon>
        <taxon>Bacillati</taxon>
        <taxon>Actinomycetota</taxon>
        <taxon>Actinomycetes</taxon>
        <taxon>Mycobacteriales</taxon>
        <taxon>Corynebacteriaceae</taxon>
        <taxon>Corynebacterium</taxon>
    </lineage>
</organism>
<keyword evidence="5" id="KW-1185">Reference proteome</keyword>
<dbReference type="GO" id="GO:0008168">
    <property type="term" value="F:methyltransferase activity"/>
    <property type="evidence" value="ECO:0007669"/>
    <property type="project" value="UniProtKB-KW"/>
</dbReference>
<dbReference type="InterPro" id="IPR056684">
    <property type="entry name" value="DUF7782"/>
</dbReference>
<proteinExistence type="predicted"/>
<comment type="caution">
    <text evidence="4">The sequence shown here is derived from an EMBL/GenBank/DDBJ whole genome shotgun (WGS) entry which is preliminary data.</text>
</comment>
<dbReference type="RefSeq" id="WP_277105013.1">
    <property type="nucleotide sequence ID" value="NZ_BAAAJS010000022.1"/>
</dbReference>
<accession>A0ABU2BB79</accession>
<dbReference type="InterPro" id="IPR055487">
    <property type="entry name" value="DUF7059"/>
</dbReference>
<dbReference type="SUPFAM" id="SSF53335">
    <property type="entry name" value="S-adenosyl-L-methionine-dependent methyltransferases"/>
    <property type="match status" value="1"/>
</dbReference>
<dbReference type="Pfam" id="PF25004">
    <property type="entry name" value="DUF7782"/>
    <property type="match status" value="1"/>
</dbReference>
<dbReference type="Proteomes" id="UP001183619">
    <property type="component" value="Unassembled WGS sequence"/>
</dbReference>
<keyword evidence="4" id="KW-0808">Transferase</keyword>
<dbReference type="InterPro" id="IPR007848">
    <property type="entry name" value="Small_mtfrase_dom"/>
</dbReference>
<evidence type="ECO:0000313" key="4">
    <source>
        <dbReference type="EMBL" id="MDR7355853.1"/>
    </source>
</evidence>
<reference evidence="4 5" key="1">
    <citation type="submission" date="2023-07" db="EMBL/GenBank/DDBJ databases">
        <title>Sequencing the genomes of 1000 actinobacteria strains.</title>
        <authorList>
            <person name="Klenk H.-P."/>
        </authorList>
    </citation>
    <scope>NUCLEOTIDE SEQUENCE [LARGE SCALE GENOMIC DNA]</scope>
    <source>
        <strain evidence="4 5">DSM 44508</strain>
    </source>
</reference>
<gene>
    <name evidence="4" type="ORF">J2S37_002391</name>
</gene>
<dbReference type="GO" id="GO:0032259">
    <property type="term" value="P:methylation"/>
    <property type="evidence" value="ECO:0007669"/>
    <property type="project" value="UniProtKB-KW"/>
</dbReference>
<dbReference type="CDD" id="cd02440">
    <property type="entry name" value="AdoMet_MTases"/>
    <property type="match status" value="1"/>
</dbReference>
<dbReference type="Pfam" id="PF05175">
    <property type="entry name" value="MTS"/>
    <property type="match status" value="1"/>
</dbReference>